<evidence type="ECO:0000313" key="4">
    <source>
        <dbReference type="EMBL" id="SEK86557.1"/>
    </source>
</evidence>
<dbReference type="InterPro" id="IPR009003">
    <property type="entry name" value="Peptidase_S1_PA"/>
</dbReference>
<dbReference type="Gene3D" id="2.60.40.10">
    <property type="entry name" value="Immunoglobulins"/>
    <property type="match status" value="2"/>
</dbReference>
<dbReference type="SUPFAM" id="SSF50494">
    <property type="entry name" value="Trypsin-like serine proteases"/>
    <property type="match status" value="1"/>
</dbReference>
<evidence type="ECO:0000256" key="1">
    <source>
        <dbReference type="SAM" id="MobiDB-lite"/>
    </source>
</evidence>
<proteinExistence type="predicted"/>
<feature type="compositionally biased region" description="Low complexity" evidence="1">
    <location>
        <begin position="193"/>
        <end position="210"/>
    </location>
</feature>
<feature type="chain" id="PRO_5011502730" evidence="2">
    <location>
        <begin position="28"/>
        <end position="652"/>
    </location>
</feature>
<evidence type="ECO:0000313" key="5">
    <source>
        <dbReference type="Proteomes" id="UP000198677"/>
    </source>
</evidence>
<dbReference type="EMBL" id="FOAW01000004">
    <property type="protein sequence ID" value="SEK86557.1"/>
    <property type="molecule type" value="Genomic_DNA"/>
</dbReference>
<dbReference type="RefSeq" id="WP_072749968.1">
    <property type="nucleotide sequence ID" value="NZ_FOAW01000004.1"/>
</dbReference>
<dbReference type="Gene3D" id="2.40.10.10">
    <property type="entry name" value="Trypsin-like serine proteases"/>
    <property type="match status" value="2"/>
</dbReference>
<dbReference type="Gene3D" id="3.30.300.50">
    <property type="match status" value="1"/>
</dbReference>
<evidence type="ECO:0000256" key="2">
    <source>
        <dbReference type="SAM" id="SignalP"/>
    </source>
</evidence>
<protein>
    <submittedName>
        <fullName evidence="4">Ig-like domain (Group 3)</fullName>
    </submittedName>
</protein>
<dbReference type="InterPro" id="IPR032109">
    <property type="entry name" value="Big_3_5"/>
</dbReference>
<dbReference type="CDD" id="cd21112">
    <property type="entry name" value="alphaLP-like"/>
    <property type="match status" value="1"/>
</dbReference>
<dbReference type="InterPro" id="IPR013783">
    <property type="entry name" value="Ig-like_fold"/>
</dbReference>
<sequence>MRSTRARRAAMIGTAALLLAAPCVALAQAEPAPPAPALPADMVTAIGRDLGLSPDQYLEQAETGQELLRFADTLRGKFPTAFAGVWLDAAGAPLVGLADGPDKAAARTAVEAAGYQVKDQPRSEQVLSGLLGQLNGWIQQLPAPLAGLINGTAIDPAANDIALNVKDTAEGQGLQLPGFLNFVRVAKGPAASSDLPGLGSLGSSGSSDPTKPTKPTEPTTTTKPTTTKPTEPTTTTNPVASTITLDPITAAPDSNEYTLKAKVTPAAAGGTVEFKDGNNIIATEQVEADGTATRIWYAQTDGKHTITATFSGRDGVAGSTTTAQVTVAPAGSNTVASTITLDPIKGAIAGGKIITLKAKVNPAAAGGTVVFEVVDRYHEEVPVGADGTATEQWYPPETAGKVTMTATFSGRDGVTGSTTTQQVTVAPAATTTTKPTTTKPTPAPDAVMGGQQYFTGETADKPCSLGFNGTDGDGNTVNITAGHCDAHPENAGNVDATPASMGPNKFGEFDKVVRDRGDYGVIKIYDSVAKRFQNNFVDTYGGDPLAITGTADPLVGAPVCKSGKTTGYTCGKITAINQYMNSGPRGATVPNAFAAKLCTIVGDSGGAMVTGTKALGIVSAGDDGNCDKPMTTWGQPINSVLAANPGLKIRTN</sequence>
<feature type="region of interest" description="Disordered" evidence="1">
    <location>
        <begin position="193"/>
        <end position="240"/>
    </location>
</feature>
<dbReference type="OrthoDB" id="4151186at2"/>
<feature type="domain" description="Bacterial Ig-like" evidence="3">
    <location>
        <begin position="255"/>
        <end position="328"/>
    </location>
</feature>
<dbReference type="Pfam" id="PF16640">
    <property type="entry name" value="Big_3_5"/>
    <property type="match status" value="1"/>
</dbReference>
<evidence type="ECO:0000259" key="3">
    <source>
        <dbReference type="Pfam" id="PF16640"/>
    </source>
</evidence>
<dbReference type="Proteomes" id="UP000198677">
    <property type="component" value="Unassembled WGS sequence"/>
</dbReference>
<dbReference type="GO" id="GO:0005975">
    <property type="term" value="P:carbohydrate metabolic process"/>
    <property type="evidence" value="ECO:0007669"/>
    <property type="project" value="UniProtKB-ARBA"/>
</dbReference>
<feature type="signal peptide" evidence="2">
    <location>
        <begin position="1"/>
        <end position="27"/>
    </location>
</feature>
<dbReference type="InterPro" id="IPR035070">
    <property type="entry name" value="Streptogrisin_prodomain"/>
</dbReference>
<name>A0A1H7KKS8_9NOCA</name>
<dbReference type="AlphaFoldDB" id="A0A1H7KKS8"/>
<organism evidence="4 5">
    <name type="scientific">Rhodococcus maanshanensis</name>
    <dbReference type="NCBI Taxonomy" id="183556"/>
    <lineage>
        <taxon>Bacteria</taxon>
        <taxon>Bacillati</taxon>
        <taxon>Actinomycetota</taxon>
        <taxon>Actinomycetes</taxon>
        <taxon>Mycobacteriales</taxon>
        <taxon>Nocardiaceae</taxon>
        <taxon>Rhodococcus</taxon>
    </lineage>
</organism>
<gene>
    <name evidence="4" type="ORF">SAMN05444583_10469</name>
</gene>
<keyword evidence="2" id="KW-0732">Signal</keyword>
<dbReference type="InterPro" id="IPR043504">
    <property type="entry name" value="Peptidase_S1_PA_chymotrypsin"/>
</dbReference>
<reference evidence="5" key="1">
    <citation type="submission" date="2016-10" db="EMBL/GenBank/DDBJ databases">
        <authorList>
            <person name="Varghese N."/>
            <person name="Submissions S."/>
        </authorList>
    </citation>
    <scope>NUCLEOTIDE SEQUENCE [LARGE SCALE GENOMIC DNA]</scope>
    <source>
        <strain evidence="5">DSM 44675</strain>
    </source>
</reference>
<keyword evidence="5" id="KW-1185">Reference proteome</keyword>
<feature type="compositionally biased region" description="Low complexity" evidence="1">
    <location>
        <begin position="216"/>
        <end position="236"/>
    </location>
</feature>
<accession>A0A1H7KKS8</accession>